<evidence type="ECO:0000313" key="3">
    <source>
        <dbReference type="EMBL" id="CAH0552883.1"/>
    </source>
</evidence>
<keyword evidence="4" id="KW-1185">Reference proteome</keyword>
<dbReference type="GO" id="GO:0045271">
    <property type="term" value="C:respiratory chain complex I"/>
    <property type="evidence" value="ECO:0007669"/>
    <property type="project" value="InterPro"/>
</dbReference>
<feature type="compositionally biased region" description="Basic and acidic residues" evidence="2">
    <location>
        <begin position="119"/>
        <end position="130"/>
    </location>
</feature>
<protein>
    <recommendedName>
        <fullName evidence="5">NADH dehydrogenase [ubiquinone] 1 alpha subcomplex assembly factor 2</fullName>
    </recommendedName>
</protein>
<dbReference type="AlphaFoldDB" id="A0A9P0B2W0"/>
<evidence type="ECO:0000256" key="1">
    <source>
        <dbReference type="ARBA" id="ARBA00007355"/>
    </source>
</evidence>
<dbReference type="InterPro" id="IPR007763">
    <property type="entry name" value="NDUFA12"/>
</dbReference>
<dbReference type="OrthoDB" id="10255576at2759"/>
<dbReference type="EMBL" id="OV121134">
    <property type="protein sequence ID" value="CAH0552883.1"/>
    <property type="molecule type" value="Genomic_DNA"/>
</dbReference>
<dbReference type="InterPro" id="IPR052618">
    <property type="entry name" value="ComplexI_NDUFA12"/>
</dbReference>
<dbReference type="Pfam" id="PF05071">
    <property type="entry name" value="NDUFA12"/>
    <property type="match status" value="1"/>
</dbReference>
<reference evidence="3" key="1">
    <citation type="submission" date="2021-12" db="EMBL/GenBank/DDBJ databases">
        <authorList>
            <person name="King R."/>
        </authorList>
    </citation>
    <scope>NUCLEOTIDE SEQUENCE</scope>
</reference>
<evidence type="ECO:0008006" key="5">
    <source>
        <dbReference type="Google" id="ProtNLM"/>
    </source>
</evidence>
<feature type="region of interest" description="Disordered" evidence="2">
    <location>
        <begin position="117"/>
        <end position="141"/>
    </location>
</feature>
<proteinExistence type="inferred from homology"/>
<comment type="similarity">
    <text evidence="1">Belongs to the complex I NDUFA12 subunit family.</text>
</comment>
<dbReference type="GO" id="GO:0005739">
    <property type="term" value="C:mitochondrion"/>
    <property type="evidence" value="ECO:0007669"/>
    <property type="project" value="TreeGrafter"/>
</dbReference>
<dbReference type="PANTHER" id="PTHR32470">
    <property type="entry name" value="ADH DEHYDROGENASE [UBIQUINONE] 1 ALPHA SUBCOMPLEX ASSEMBLY FACTOR 2"/>
    <property type="match status" value="1"/>
</dbReference>
<evidence type="ECO:0000256" key="2">
    <source>
        <dbReference type="SAM" id="MobiDB-lite"/>
    </source>
</evidence>
<dbReference type="GO" id="GO:0032981">
    <property type="term" value="P:mitochondrial respiratory chain complex I assembly"/>
    <property type="evidence" value="ECO:0007669"/>
    <property type="project" value="TreeGrafter"/>
</dbReference>
<dbReference type="PANTHER" id="PTHR32470:SF2">
    <property type="entry name" value="NADH DEHYDROGENASE [UBIQUINONE] 1 ALPHA SUBCOMPLEX ASSEMBLY FACTOR 2"/>
    <property type="match status" value="1"/>
</dbReference>
<accession>A0A9P0B2W0</accession>
<name>A0A9P0B2W0_BRAAE</name>
<sequence length="141" mass="16368">MAQQSRSIWAMIIRNFINSIRPRQIQGNLIGSDYFGNKYFEIPPNPSIGKRKANRWFEPPVKDDFMQEMPAEWEAWLRGRRQEPPLDEEVLKNLAIMQMKKKNAIAVDAKGGVMTPLEKGMESFPRRPEFEQVPGGKKSNY</sequence>
<organism evidence="3 4">
    <name type="scientific">Brassicogethes aeneus</name>
    <name type="common">Rape pollen beetle</name>
    <name type="synonym">Meligethes aeneus</name>
    <dbReference type="NCBI Taxonomy" id="1431903"/>
    <lineage>
        <taxon>Eukaryota</taxon>
        <taxon>Metazoa</taxon>
        <taxon>Ecdysozoa</taxon>
        <taxon>Arthropoda</taxon>
        <taxon>Hexapoda</taxon>
        <taxon>Insecta</taxon>
        <taxon>Pterygota</taxon>
        <taxon>Neoptera</taxon>
        <taxon>Endopterygota</taxon>
        <taxon>Coleoptera</taxon>
        <taxon>Polyphaga</taxon>
        <taxon>Cucujiformia</taxon>
        <taxon>Nitidulidae</taxon>
        <taxon>Meligethinae</taxon>
        <taxon>Brassicogethes</taxon>
    </lineage>
</organism>
<dbReference type="Proteomes" id="UP001154078">
    <property type="component" value="Chromosome 3"/>
</dbReference>
<evidence type="ECO:0000313" key="4">
    <source>
        <dbReference type="Proteomes" id="UP001154078"/>
    </source>
</evidence>
<gene>
    <name evidence="3" type="ORF">MELIAE_LOCUS5015</name>
</gene>